<dbReference type="Proteomes" id="UP000076842">
    <property type="component" value="Unassembled WGS sequence"/>
</dbReference>
<feature type="region of interest" description="Disordered" evidence="1">
    <location>
        <begin position="673"/>
        <end position="797"/>
    </location>
</feature>
<evidence type="ECO:0000313" key="2">
    <source>
        <dbReference type="EMBL" id="KZT58062.1"/>
    </source>
</evidence>
<protein>
    <submittedName>
        <fullName evidence="2">Uncharacterized protein</fullName>
    </submittedName>
</protein>
<accession>A0A165GH22</accession>
<feature type="compositionally biased region" description="Polar residues" evidence="1">
    <location>
        <begin position="260"/>
        <end position="277"/>
    </location>
</feature>
<name>A0A165GH22_9BASI</name>
<feature type="compositionally biased region" description="Basic residues" evidence="1">
    <location>
        <begin position="706"/>
        <end position="716"/>
    </location>
</feature>
<gene>
    <name evidence="2" type="ORF">CALCODRAFT_482604</name>
</gene>
<evidence type="ECO:0000313" key="3">
    <source>
        <dbReference type="Proteomes" id="UP000076842"/>
    </source>
</evidence>
<feature type="compositionally biased region" description="Acidic residues" evidence="1">
    <location>
        <begin position="762"/>
        <end position="771"/>
    </location>
</feature>
<evidence type="ECO:0000256" key="1">
    <source>
        <dbReference type="SAM" id="MobiDB-lite"/>
    </source>
</evidence>
<feature type="compositionally biased region" description="Basic and acidic residues" evidence="1">
    <location>
        <begin position="779"/>
        <end position="790"/>
    </location>
</feature>
<dbReference type="InParanoid" id="A0A165GH22"/>
<reference evidence="2 3" key="1">
    <citation type="journal article" date="2016" name="Mol. Biol. Evol.">
        <title>Comparative Genomics of Early-Diverging Mushroom-Forming Fungi Provides Insights into the Origins of Lignocellulose Decay Capabilities.</title>
        <authorList>
            <person name="Nagy L.G."/>
            <person name="Riley R."/>
            <person name="Tritt A."/>
            <person name="Adam C."/>
            <person name="Daum C."/>
            <person name="Floudas D."/>
            <person name="Sun H."/>
            <person name="Yadav J.S."/>
            <person name="Pangilinan J."/>
            <person name="Larsson K.H."/>
            <person name="Matsuura K."/>
            <person name="Barry K."/>
            <person name="Labutti K."/>
            <person name="Kuo R."/>
            <person name="Ohm R.A."/>
            <person name="Bhattacharya S.S."/>
            <person name="Shirouzu T."/>
            <person name="Yoshinaga Y."/>
            <person name="Martin F.M."/>
            <person name="Grigoriev I.V."/>
            <person name="Hibbett D.S."/>
        </authorList>
    </citation>
    <scope>NUCLEOTIDE SEQUENCE [LARGE SCALE GENOMIC DNA]</scope>
    <source>
        <strain evidence="2 3">HHB12733</strain>
    </source>
</reference>
<organism evidence="2 3">
    <name type="scientific">Calocera cornea HHB12733</name>
    <dbReference type="NCBI Taxonomy" id="1353952"/>
    <lineage>
        <taxon>Eukaryota</taxon>
        <taxon>Fungi</taxon>
        <taxon>Dikarya</taxon>
        <taxon>Basidiomycota</taxon>
        <taxon>Agaricomycotina</taxon>
        <taxon>Dacrymycetes</taxon>
        <taxon>Dacrymycetales</taxon>
        <taxon>Dacrymycetaceae</taxon>
        <taxon>Calocera</taxon>
    </lineage>
</organism>
<keyword evidence="3" id="KW-1185">Reference proteome</keyword>
<proteinExistence type="predicted"/>
<dbReference type="EMBL" id="KV423955">
    <property type="protein sequence ID" value="KZT58062.1"/>
    <property type="molecule type" value="Genomic_DNA"/>
</dbReference>
<dbReference type="AlphaFoldDB" id="A0A165GH22"/>
<feature type="region of interest" description="Disordered" evidence="1">
    <location>
        <begin position="14"/>
        <end position="78"/>
    </location>
</feature>
<sequence>MPLTELGINQVFAPLPSTKAAKQRQPFPPTAGQLDGSTPRQGEPDYPAHSTPRQSGVVVGQSPADLLAGQAAGRPSDTPSGAALQEFFHYLRSFEGSPDASRRFVAETPGAWRGASMASYDLSTDLILDGFESQTLSNVLAGQPLLAGDISTNIGDAAQILTQADIDKLLSDASPASQPDLGFSAFLKDLPALTLSHGITSRSGASNPPAGQPVDHSSYSEPAWPLANDVAETMPPTAGGLQLPESSSSGSSSHAPDMKSTPSHTPMSSTQSKSPSISAAALIEGDEAGNPFWDQIVESSFNDEEDSGNEIEAFKKRAKIICSTYYKDTYGHTSGNLPPDSRTAIKFCRQLTRGLVEFLCQHYNLQQQRVWKEIGAFVGWARSINAWNMFQRKWRDELPDGEPFNSAACRAAYTEQAAQDPVELHARLSAWHEAHMAPDGRAVQPAERRKLMADLLKCTKHMYSMYDRCCDIGARVEIGSLHPLDGADMYHVYETKRMQGYTEEAYRRTPDGCKIAWVYFTAKQAHGQANNPPPEVKDRRRPENLKVAREEIQRTGKHLLHEMKLLSDPNAVQPASCPWRASWLKLAVKHKCTIINWPAEGRWPHELAAQLQNSVEDDLVPIWRAFTTQNPAEAVRVELWSKEAIQDPMKHNPRLIVRSDGQPWTYRDEENRVLEPEDDDLPHDNDPPQTKRVKHGEETSQPSQRPKARHAARKALRLASEAPSASERIGQSKDGDSGPAGPPSERINRPHSIPFKRKISDILEDDEEELPSAEAVAFEQDHGLQVRPRDALGAAGT</sequence>
<dbReference type="OrthoDB" id="10421025at2759"/>
<feature type="region of interest" description="Disordered" evidence="1">
    <location>
        <begin position="200"/>
        <end position="277"/>
    </location>
</feature>